<name>A0AA39Z1W4_9PEZI</name>
<dbReference type="Proteomes" id="UP001174997">
    <property type="component" value="Unassembled WGS sequence"/>
</dbReference>
<evidence type="ECO:0000256" key="1">
    <source>
        <dbReference type="SAM" id="MobiDB-lite"/>
    </source>
</evidence>
<feature type="region of interest" description="Disordered" evidence="1">
    <location>
        <begin position="272"/>
        <end position="375"/>
    </location>
</feature>
<feature type="compositionally biased region" description="Polar residues" evidence="1">
    <location>
        <begin position="336"/>
        <end position="348"/>
    </location>
</feature>
<accession>A0AA39Z1W4</accession>
<gene>
    <name evidence="2" type="ORF">QBC41DRAFT_329589</name>
</gene>
<comment type="caution">
    <text evidence="2">The sequence shown here is derived from an EMBL/GenBank/DDBJ whole genome shotgun (WGS) entry which is preliminary data.</text>
</comment>
<feature type="region of interest" description="Disordered" evidence="1">
    <location>
        <begin position="522"/>
        <end position="546"/>
    </location>
</feature>
<feature type="region of interest" description="Disordered" evidence="1">
    <location>
        <begin position="410"/>
        <end position="506"/>
    </location>
</feature>
<proteinExistence type="predicted"/>
<feature type="compositionally biased region" description="Low complexity" evidence="1">
    <location>
        <begin position="288"/>
        <end position="298"/>
    </location>
</feature>
<feature type="compositionally biased region" description="Acidic residues" evidence="1">
    <location>
        <begin position="466"/>
        <end position="477"/>
    </location>
</feature>
<sequence length="546" mass="60247">MTVIGGSQSPPTEPTLDQAPPYARLHVTPLDADLLKVILSSALLPKARNISYHTLETFPEKRYGYLELPTEDADKLKKKLNGATLRGVKIRIERAKPSRIPAPLGDEAMAKEKKDKRVKDGARTEKDKSKKRKRDKDEISGIILDNDRKVKRGWTTADEPKEKRSKKDKKDSKDKKKKQERSKYTDHAECLVKTVLPANAVPSAEDDTRSKRKKKGKSREVVVHEFEKTTKFPTFLKTTVSSGPSKTPLEFAEGKGWVDEDGNVVEAVAVTMPPPAFKISAPTKPEPSESNSESSSGDSSGGDESGSDSESDSLSSPTKVASTPNNRAPPRPSPTPQQNTSPIPSTLSPELLRPKSSGSAKNLAIKIPPATPNEPKIIHPLEALYKRSQQTDGETAEGAIESKGFSFFGGGDVDNDNEDAGAAADGLQIPMTPFTRQDFEIRGIRSAAPTPDTAHPTGGRFKPWDDHDEDMEDEDDREDHLPESNEQPSASRVQAGVAEGDKPASDFQKWFWENRGDLNRSWKKRRKTAGKEKRYRENRARMARAI</sequence>
<reference evidence="2" key="1">
    <citation type="submission" date="2023-06" db="EMBL/GenBank/DDBJ databases">
        <title>Genome-scale phylogeny and comparative genomics of the fungal order Sordariales.</title>
        <authorList>
            <consortium name="Lawrence Berkeley National Laboratory"/>
            <person name="Hensen N."/>
            <person name="Bonometti L."/>
            <person name="Westerberg I."/>
            <person name="Brannstrom I.O."/>
            <person name="Guillou S."/>
            <person name="Cros-Aarteil S."/>
            <person name="Calhoun S."/>
            <person name="Haridas S."/>
            <person name="Kuo A."/>
            <person name="Mondo S."/>
            <person name="Pangilinan J."/>
            <person name="Riley R."/>
            <person name="Labutti K."/>
            <person name="Andreopoulos B."/>
            <person name="Lipzen A."/>
            <person name="Chen C."/>
            <person name="Yanf M."/>
            <person name="Daum C."/>
            <person name="Ng V."/>
            <person name="Clum A."/>
            <person name="Steindorff A."/>
            <person name="Ohm R."/>
            <person name="Martin F."/>
            <person name="Silar P."/>
            <person name="Natvig D."/>
            <person name="Lalanne C."/>
            <person name="Gautier V."/>
            <person name="Ament-Velasquez S.L."/>
            <person name="Kruys A."/>
            <person name="Hutchinson M.I."/>
            <person name="Powell A.J."/>
            <person name="Barry K."/>
            <person name="Miller A.N."/>
            <person name="Grigoriev I.V."/>
            <person name="Debuchy R."/>
            <person name="Gladieux P."/>
            <person name="Thoren M.H."/>
            <person name="Johannesson H."/>
        </authorList>
    </citation>
    <scope>NUCLEOTIDE SEQUENCE</scope>
    <source>
        <strain evidence="2">CBS 307.81</strain>
    </source>
</reference>
<protein>
    <submittedName>
        <fullName evidence="2">Uncharacterized protein</fullName>
    </submittedName>
</protein>
<feature type="region of interest" description="Disordered" evidence="1">
    <location>
        <begin position="99"/>
        <end position="254"/>
    </location>
</feature>
<keyword evidence="3" id="KW-1185">Reference proteome</keyword>
<evidence type="ECO:0000313" key="3">
    <source>
        <dbReference type="Proteomes" id="UP001174997"/>
    </source>
</evidence>
<feature type="compositionally biased region" description="Polar residues" evidence="1">
    <location>
        <begin position="317"/>
        <end position="326"/>
    </location>
</feature>
<dbReference type="AlphaFoldDB" id="A0AA39Z1W4"/>
<feature type="compositionally biased region" description="Basic and acidic residues" evidence="1">
    <location>
        <begin position="218"/>
        <end position="230"/>
    </location>
</feature>
<dbReference type="EMBL" id="JAULSY010000137">
    <property type="protein sequence ID" value="KAK0662581.1"/>
    <property type="molecule type" value="Genomic_DNA"/>
</dbReference>
<evidence type="ECO:0000313" key="2">
    <source>
        <dbReference type="EMBL" id="KAK0662581.1"/>
    </source>
</evidence>
<feature type="compositionally biased region" description="Basic and acidic residues" evidence="1">
    <location>
        <begin position="529"/>
        <end position="540"/>
    </location>
</feature>
<feature type="compositionally biased region" description="Basic and acidic residues" evidence="1">
    <location>
        <begin position="181"/>
        <end position="190"/>
    </location>
</feature>
<feature type="compositionally biased region" description="Basic and acidic residues" evidence="1">
    <location>
        <begin position="108"/>
        <end position="128"/>
    </location>
</feature>
<organism evidence="2 3">
    <name type="scientific">Cercophora samala</name>
    <dbReference type="NCBI Taxonomy" id="330535"/>
    <lineage>
        <taxon>Eukaryota</taxon>
        <taxon>Fungi</taxon>
        <taxon>Dikarya</taxon>
        <taxon>Ascomycota</taxon>
        <taxon>Pezizomycotina</taxon>
        <taxon>Sordariomycetes</taxon>
        <taxon>Sordariomycetidae</taxon>
        <taxon>Sordariales</taxon>
        <taxon>Lasiosphaeriaceae</taxon>
        <taxon>Cercophora</taxon>
    </lineage>
</organism>